<comment type="caution">
    <text evidence="2">The sequence shown here is derived from an EMBL/GenBank/DDBJ whole genome shotgun (WGS) entry which is preliminary data.</text>
</comment>
<keyword evidence="3" id="KW-1185">Reference proteome</keyword>
<evidence type="ECO:0000313" key="2">
    <source>
        <dbReference type="EMBL" id="MFH0251988.1"/>
    </source>
</evidence>
<reference evidence="2 3" key="1">
    <citation type="submission" date="2024-10" db="EMBL/GenBank/DDBJ databases">
        <authorList>
            <person name="Cho J.-C."/>
        </authorList>
    </citation>
    <scope>NUCLEOTIDE SEQUENCE [LARGE SCALE GENOMIC DNA]</scope>
    <source>
        <strain evidence="2 3">KCTC29696</strain>
    </source>
</reference>
<accession>A0ABW7I1T9</accession>
<evidence type="ECO:0008006" key="4">
    <source>
        <dbReference type="Google" id="ProtNLM"/>
    </source>
</evidence>
<feature type="non-terminal residue" evidence="2">
    <location>
        <position position="1"/>
    </location>
</feature>
<protein>
    <recommendedName>
        <fullName evidence="4">DUF218 domain-containing protein</fullName>
    </recommendedName>
</protein>
<sequence length="121" mass="12319">RARRIFGVERALLVSQGFHIRRALALCRAAGIDAHGVGVAEPPDATWYYGALRQVAGPAKAGLEAPSTPAPRSAGQPAPGRSPRDSAAALGGFARAARTAQRNTSTSGGSEPDGSEGNTEA</sequence>
<dbReference type="Proteomes" id="UP001607069">
    <property type="component" value="Unassembled WGS sequence"/>
</dbReference>
<evidence type="ECO:0000313" key="3">
    <source>
        <dbReference type="Proteomes" id="UP001607069"/>
    </source>
</evidence>
<feature type="compositionally biased region" description="Low complexity" evidence="1">
    <location>
        <begin position="87"/>
        <end position="100"/>
    </location>
</feature>
<proteinExistence type="predicted"/>
<gene>
    <name evidence="2" type="ORF">ACG5V6_27740</name>
</gene>
<feature type="region of interest" description="Disordered" evidence="1">
    <location>
        <begin position="58"/>
        <end position="121"/>
    </location>
</feature>
<organism evidence="2 3">
    <name type="scientific">Streptomyces chitinivorans</name>
    <dbReference type="NCBI Taxonomy" id="1257027"/>
    <lineage>
        <taxon>Bacteria</taxon>
        <taxon>Bacillati</taxon>
        <taxon>Actinomycetota</taxon>
        <taxon>Actinomycetes</taxon>
        <taxon>Kitasatosporales</taxon>
        <taxon>Streptomycetaceae</taxon>
        <taxon>Streptomyces</taxon>
    </lineage>
</organism>
<name>A0ABW7I1T9_9ACTN</name>
<dbReference type="EMBL" id="JBIHMK010000193">
    <property type="protein sequence ID" value="MFH0251988.1"/>
    <property type="molecule type" value="Genomic_DNA"/>
</dbReference>
<evidence type="ECO:0000256" key="1">
    <source>
        <dbReference type="SAM" id="MobiDB-lite"/>
    </source>
</evidence>